<protein>
    <submittedName>
        <fullName evidence="1">Uncharacterized protein</fullName>
    </submittedName>
</protein>
<evidence type="ECO:0000313" key="1">
    <source>
        <dbReference type="EMBL" id="KAK3281387.1"/>
    </source>
</evidence>
<accession>A0AAE0LDS5</accession>
<organism evidence="1 2">
    <name type="scientific">Cymbomonas tetramitiformis</name>
    <dbReference type="NCBI Taxonomy" id="36881"/>
    <lineage>
        <taxon>Eukaryota</taxon>
        <taxon>Viridiplantae</taxon>
        <taxon>Chlorophyta</taxon>
        <taxon>Pyramimonadophyceae</taxon>
        <taxon>Pyramimonadales</taxon>
        <taxon>Pyramimonadaceae</taxon>
        <taxon>Cymbomonas</taxon>
    </lineage>
</organism>
<evidence type="ECO:0000313" key="2">
    <source>
        <dbReference type="Proteomes" id="UP001190700"/>
    </source>
</evidence>
<dbReference type="EMBL" id="LGRX02003856">
    <property type="protein sequence ID" value="KAK3281387.1"/>
    <property type="molecule type" value="Genomic_DNA"/>
</dbReference>
<gene>
    <name evidence="1" type="ORF">CYMTET_10823</name>
</gene>
<proteinExistence type="predicted"/>
<name>A0AAE0LDS5_9CHLO</name>
<reference evidence="1 2" key="1">
    <citation type="journal article" date="2015" name="Genome Biol. Evol.">
        <title>Comparative Genomics of a Bacterivorous Green Alga Reveals Evolutionary Causalities and Consequences of Phago-Mixotrophic Mode of Nutrition.</title>
        <authorList>
            <person name="Burns J.A."/>
            <person name="Paasch A."/>
            <person name="Narechania A."/>
            <person name="Kim E."/>
        </authorList>
    </citation>
    <scope>NUCLEOTIDE SEQUENCE [LARGE SCALE GENOMIC DNA]</scope>
    <source>
        <strain evidence="1 2">PLY_AMNH</strain>
    </source>
</reference>
<comment type="caution">
    <text evidence="1">The sequence shown here is derived from an EMBL/GenBank/DDBJ whole genome shotgun (WGS) entry which is preliminary data.</text>
</comment>
<dbReference type="AlphaFoldDB" id="A0AAE0LDS5"/>
<keyword evidence="2" id="KW-1185">Reference proteome</keyword>
<dbReference type="Proteomes" id="UP001190700">
    <property type="component" value="Unassembled WGS sequence"/>
</dbReference>
<sequence length="137" mass="15703">MVRYVDNLSVKFQLGEWYARRGLADHHAVSASVTNRYNKTIACARNGWHLPLGGQTKATNLRGTIQLAFDDLIEFGTEGQRAFRCATLLEKSVDLRSTHVLSRLEHPDAKPVYYIFEDDQCVLPERSQFREAYLLDE</sequence>